<evidence type="ECO:0000259" key="1">
    <source>
        <dbReference type="Pfam" id="PF13466"/>
    </source>
</evidence>
<accession>A0ABP8QF41</accession>
<keyword evidence="3" id="KW-1185">Reference proteome</keyword>
<gene>
    <name evidence="2" type="ORF">GCM10023172_25000</name>
</gene>
<feature type="domain" description="MlaB-like STAS" evidence="1">
    <location>
        <begin position="28"/>
        <end position="108"/>
    </location>
</feature>
<dbReference type="Proteomes" id="UP001501243">
    <property type="component" value="Unassembled WGS sequence"/>
</dbReference>
<dbReference type="RefSeq" id="WP_208130089.1">
    <property type="nucleotide sequence ID" value="NZ_BAABGQ010000006.1"/>
</dbReference>
<evidence type="ECO:0000313" key="2">
    <source>
        <dbReference type="EMBL" id="GAA4502120.1"/>
    </source>
</evidence>
<dbReference type="SUPFAM" id="SSF52091">
    <property type="entry name" value="SpoIIaa-like"/>
    <property type="match status" value="1"/>
</dbReference>
<name>A0ABP8QF41_9BACT</name>
<reference evidence="3" key="1">
    <citation type="journal article" date="2019" name="Int. J. Syst. Evol. Microbiol.">
        <title>The Global Catalogue of Microorganisms (GCM) 10K type strain sequencing project: providing services to taxonomists for standard genome sequencing and annotation.</title>
        <authorList>
            <consortium name="The Broad Institute Genomics Platform"/>
            <consortium name="The Broad Institute Genome Sequencing Center for Infectious Disease"/>
            <person name="Wu L."/>
            <person name="Ma J."/>
        </authorList>
    </citation>
    <scope>NUCLEOTIDE SEQUENCE [LARGE SCALE GENOMIC DNA]</scope>
    <source>
        <strain evidence="3">JCM 17841</strain>
    </source>
</reference>
<organism evidence="2 3">
    <name type="scientific">Hymenobacter ginsengisoli</name>
    <dbReference type="NCBI Taxonomy" id="1051626"/>
    <lineage>
        <taxon>Bacteria</taxon>
        <taxon>Pseudomonadati</taxon>
        <taxon>Bacteroidota</taxon>
        <taxon>Cytophagia</taxon>
        <taxon>Cytophagales</taxon>
        <taxon>Hymenobacteraceae</taxon>
        <taxon>Hymenobacter</taxon>
    </lineage>
</organism>
<dbReference type="InterPro" id="IPR036513">
    <property type="entry name" value="STAS_dom_sf"/>
</dbReference>
<comment type="caution">
    <text evidence="2">The sequence shown here is derived from an EMBL/GenBank/DDBJ whole genome shotgun (WGS) entry which is preliminary data.</text>
</comment>
<dbReference type="InterPro" id="IPR058548">
    <property type="entry name" value="MlaB-like_STAS"/>
</dbReference>
<proteinExistence type="predicted"/>
<evidence type="ECO:0000313" key="3">
    <source>
        <dbReference type="Proteomes" id="UP001501243"/>
    </source>
</evidence>
<dbReference type="EMBL" id="BAABGQ010000006">
    <property type="protein sequence ID" value="GAA4502120.1"/>
    <property type="molecule type" value="Genomic_DNA"/>
</dbReference>
<protein>
    <recommendedName>
        <fullName evidence="1">MlaB-like STAS domain-containing protein</fullName>
    </recommendedName>
</protein>
<dbReference type="Gene3D" id="3.30.750.24">
    <property type="entry name" value="STAS domain"/>
    <property type="match status" value="1"/>
</dbReference>
<sequence>MNDAFFLLILPTRTLTIHLGTYRQCAGLSLRGSCTSAADAAHLLQTVHQLLQRHPAQAWIDSQRLHTLSQLGQQAMLRATMACREAGTQLHWCGISPALRSQLHASGVERQLDLHPAASFEGPSFLLPTLFSSTSSQ</sequence>
<dbReference type="Pfam" id="PF13466">
    <property type="entry name" value="STAS_2"/>
    <property type="match status" value="1"/>
</dbReference>